<evidence type="ECO:0000313" key="2">
    <source>
        <dbReference type="Proteomes" id="UP001159363"/>
    </source>
</evidence>
<reference evidence="1 2" key="1">
    <citation type="submission" date="2023-02" db="EMBL/GenBank/DDBJ databases">
        <title>LHISI_Scaffold_Assembly.</title>
        <authorList>
            <person name="Stuart O.P."/>
            <person name="Cleave R."/>
            <person name="Magrath M.J.L."/>
            <person name="Mikheyev A.S."/>
        </authorList>
    </citation>
    <scope>NUCLEOTIDE SEQUENCE [LARGE SCALE GENOMIC DNA]</scope>
    <source>
        <strain evidence="1">Daus_M_001</strain>
        <tissue evidence="1">Leg muscle</tissue>
    </source>
</reference>
<sequence length="1255" mass="142445">MELDAMTCVPQVQCRASTVDEVVRSVTTWRSSLTVDTLRGPVPARSLDRRMDKVTRLMPLHAERREHFAPVESHAHRDCGALDAHGNVGLIAPALLGLRRAEKHDRQAGVLREQYPLHLRIRLQIFVMKIRDLRLNGATTLDLFAPHLHVRSSIGSSRSEQLLEQVSHDARRVPNLREMPTLHEHFLHKFVRKAHLARNEEIEQVLFFFRERRCKLRSYWSLYAGLVTCGNIDLGILVRKIPYELFRELHLASCEACFKLDSQPSVTPVRRPSVQRSQLGLSGVGATTAVETIIVWLQLNRKLRVNSVLLDAVANTDTFRNFVFTEIGPFFRRYVSRSRFLNVDFRRNSFAANKRLSLCSDWLLRLHLYIRYKISPYLKSSQERARPTHDPTLQSSCWRKSSSMSGHRDLLCAANEIGLPHLWYIPYRQSFRTFVTNHLVLEISHLRAAETKQRSGFNPKPGYAGLSHMRIVSDDAVGRGGFSGISRFPPSPYSGAAPYPSLPLSLALAVKGGPNLCTHTILRRSAVRVDEMKMTRWYDLSPLITGSRPPLLLTSTEITDGLSAFASNKGAVVRKQRIFLYVSKLIVSERLAVVFPLAGKYKQPRTGYLSDAIISWPSVPSSVSEQYLTILELLTSEINNGRHPVNPGTIIYNGVGGAADVQAQRRVATYYSQPARFQHPRTGYLSDASISAFSSIGTIADVTEITDQRNPRVTEGGQCVSYNTAHASRGSDILPSFNRQVTRDTEKHCLLLAGECGAYTLRAVGVQLKWIMRCDRSVIRASLRGFRRPCPTNVTVSHLLKEFNRTGSIRDGECLRRPSLPEDTVERIQEAIERSPRASTRHLSRELDVPPYTWRVGAEGGCKKEHWKSKSESSACVGEQQEINCQANVGGENIQLNFVPRCTAPVVVSTCNTLMYYGLWPEAVKAFNLLTEQTKISHRLLYILSYGESVDPKNLVEVWDDVSLNLKDYHKKLESKYNETRNEVPVSVGDFVLVESHFLSSKDHWYHGISHVVPALLPAVTSGAQAAVWRLCHLSWPVRTVRNTSWAQNYRKRSFTRQSSLVHTHANTFQITLRFRMLSHDLTLTCELNISNEIEKEGNLNSWKFGQSRAQRDDYDTVTSINNAVEVPNELYNQIYEDFELLANSEDSLVLIQAWSRKDLEEKAEDILNKVENWGRTVELELFVEKTNMIILKRIFQRTPVIRFRNYKIITAVPVNEQGVMDEQISRQATRNTNLEYADSSNKIGKRDGKENHSD</sequence>
<protein>
    <recommendedName>
        <fullName evidence="3">DUF4817 domain-containing protein</fullName>
    </recommendedName>
</protein>
<gene>
    <name evidence="1" type="ORF">PR048_033161</name>
</gene>
<organism evidence="1 2">
    <name type="scientific">Dryococelus australis</name>
    <dbReference type="NCBI Taxonomy" id="614101"/>
    <lineage>
        <taxon>Eukaryota</taxon>
        <taxon>Metazoa</taxon>
        <taxon>Ecdysozoa</taxon>
        <taxon>Arthropoda</taxon>
        <taxon>Hexapoda</taxon>
        <taxon>Insecta</taxon>
        <taxon>Pterygota</taxon>
        <taxon>Neoptera</taxon>
        <taxon>Polyneoptera</taxon>
        <taxon>Phasmatodea</taxon>
        <taxon>Verophasmatodea</taxon>
        <taxon>Anareolatae</taxon>
        <taxon>Phasmatidae</taxon>
        <taxon>Eurycanthinae</taxon>
        <taxon>Dryococelus</taxon>
    </lineage>
</organism>
<accession>A0ABQ9FZH0</accession>
<dbReference type="EMBL" id="JARBHB010000017">
    <property type="protein sequence ID" value="KAJ8865641.1"/>
    <property type="molecule type" value="Genomic_DNA"/>
</dbReference>
<comment type="caution">
    <text evidence="1">The sequence shown here is derived from an EMBL/GenBank/DDBJ whole genome shotgun (WGS) entry which is preliminary data.</text>
</comment>
<keyword evidence="2" id="KW-1185">Reference proteome</keyword>
<dbReference type="Proteomes" id="UP001159363">
    <property type="component" value="Chromosome 16"/>
</dbReference>
<evidence type="ECO:0000313" key="1">
    <source>
        <dbReference type="EMBL" id="KAJ8865641.1"/>
    </source>
</evidence>
<evidence type="ECO:0008006" key="3">
    <source>
        <dbReference type="Google" id="ProtNLM"/>
    </source>
</evidence>
<proteinExistence type="predicted"/>
<name>A0ABQ9FZH0_9NEOP</name>